<reference evidence="1 2" key="1">
    <citation type="submission" date="2013-09" db="EMBL/GenBank/DDBJ databases">
        <title>Corchorus capsularis genome sequencing.</title>
        <authorList>
            <person name="Alam M."/>
            <person name="Haque M.S."/>
            <person name="Islam M.S."/>
            <person name="Emdad E.M."/>
            <person name="Islam M.M."/>
            <person name="Ahmed B."/>
            <person name="Halim A."/>
            <person name="Hossen Q.M.M."/>
            <person name="Hossain M.Z."/>
            <person name="Ahmed R."/>
            <person name="Khan M.M."/>
            <person name="Islam R."/>
            <person name="Rashid M.M."/>
            <person name="Khan S.A."/>
            <person name="Rahman M.S."/>
            <person name="Alam M."/>
        </authorList>
    </citation>
    <scope>NUCLEOTIDE SEQUENCE [LARGE SCALE GENOMIC DNA]</scope>
    <source>
        <strain evidence="2">cv. CVL-1</strain>
        <tissue evidence="1">Whole seedling</tissue>
    </source>
</reference>
<protein>
    <submittedName>
        <fullName evidence="1">Uncharacterized protein</fullName>
    </submittedName>
</protein>
<keyword evidence="2" id="KW-1185">Reference proteome</keyword>
<dbReference type="AlphaFoldDB" id="A0A1R3GKH5"/>
<evidence type="ECO:0000313" key="1">
    <source>
        <dbReference type="EMBL" id="OMO58561.1"/>
    </source>
</evidence>
<dbReference type="Proteomes" id="UP000188268">
    <property type="component" value="Unassembled WGS sequence"/>
</dbReference>
<gene>
    <name evidence="1" type="ORF">CCACVL1_25445</name>
</gene>
<proteinExistence type="predicted"/>
<accession>A0A1R3GKH5</accession>
<sequence length="28" mass="2946">DREKGMSVILMAFGSSGEVLIGNHGGRQ</sequence>
<dbReference type="Gramene" id="OMO58561">
    <property type="protein sequence ID" value="OMO58561"/>
    <property type="gene ID" value="CCACVL1_25445"/>
</dbReference>
<dbReference type="EMBL" id="AWWV01014186">
    <property type="protein sequence ID" value="OMO58561.1"/>
    <property type="molecule type" value="Genomic_DNA"/>
</dbReference>
<comment type="caution">
    <text evidence="1">The sequence shown here is derived from an EMBL/GenBank/DDBJ whole genome shotgun (WGS) entry which is preliminary data.</text>
</comment>
<organism evidence="1 2">
    <name type="scientific">Corchorus capsularis</name>
    <name type="common">Jute</name>
    <dbReference type="NCBI Taxonomy" id="210143"/>
    <lineage>
        <taxon>Eukaryota</taxon>
        <taxon>Viridiplantae</taxon>
        <taxon>Streptophyta</taxon>
        <taxon>Embryophyta</taxon>
        <taxon>Tracheophyta</taxon>
        <taxon>Spermatophyta</taxon>
        <taxon>Magnoliopsida</taxon>
        <taxon>eudicotyledons</taxon>
        <taxon>Gunneridae</taxon>
        <taxon>Pentapetalae</taxon>
        <taxon>rosids</taxon>
        <taxon>malvids</taxon>
        <taxon>Malvales</taxon>
        <taxon>Malvaceae</taxon>
        <taxon>Grewioideae</taxon>
        <taxon>Apeibeae</taxon>
        <taxon>Corchorus</taxon>
    </lineage>
</organism>
<name>A0A1R3GKH5_COCAP</name>
<feature type="non-terminal residue" evidence="1">
    <location>
        <position position="1"/>
    </location>
</feature>
<evidence type="ECO:0000313" key="2">
    <source>
        <dbReference type="Proteomes" id="UP000188268"/>
    </source>
</evidence>